<name>A0AAV1Z8W8_9ARAC</name>
<dbReference type="AlphaFoldDB" id="A0AAV1Z8W8"/>
<evidence type="ECO:0000313" key="3">
    <source>
        <dbReference type="Proteomes" id="UP001497382"/>
    </source>
</evidence>
<keyword evidence="1" id="KW-0812">Transmembrane</keyword>
<gene>
    <name evidence="2" type="ORF">LARSCL_LOCUS3271</name>
</gene>
<feature type="transmembrane region" description="Helical" evidence="1">
    <location>
        <begin position="271"/>
        <end position="288"/>
    </location>
</feature>
<evidence type="ECO:0000256" key="1">
    <source>
        <dbReference type="SAM" id="Phobius"/>
    </source>
</evidence>
<dbReference type="EMBL" id="CAXIEN010000024">
    <property type="protein sequence ID" value="CAL1266751.1"/>
    <property type="molecule type" value="Genomic_DNA"/>
</dbReference>
<comment type="caution">
    <text evidence="2">The sequence shown here is derived from an EMBL/GenBank/DDBJ whole genome shotgun (WGS) entry which is preliminary data.</text>
</comment>
<feature type="transmembrane region" description="Helical" evidence="1">
    <location>
        <begin position="315"/>
        <end position="337"/>
    </location>
</feature>
<proteinExistence type="predicted"/>
<feature type="transmembrane region" description="Helical" evidence="1">
    <location>
        <begin position="196"/>
        <end position="217"/>
    </location>
</feature>
<sequence>MSCIMHADDKGFRFTQITPLLKQKSDIPRYNTASTASTSIYVLEEEPLVEEGEFEVPLLEIVNALLAVWERNGANEELTPEDIMAMHLAYCQVTGGRQVFHAQYAILNKLADAMLRSMQRTQFFTDGVHVIELRRDILKNLLKCWPSIIIFDEDIAQDLNAYYPPTCQERIKNSWMNCIRKYSAFQSFLSHFTGQLLLVIILLGWPLSMIIMGVLFESQCPMNSILPDVMAAIGLVGIAALLSRLVLACIEKWFLFSARAVIPCLGNVMKFIEFIFLLLLIVQLWFFLGGSPSFDSKDPNFCNETFYSFTLWMKYISPAFASIWLAVYFIKVVLCLLRCRYHYLPLFDEL</sequence>
<protein>
    <submittedName>
        <fullName evidence="2">Uncharacterized protein</fullName>
    </submittedName>
</protein>
<feature type="transmembrane region" description="Helical" evidence="1">
    <location>
        <begin position="229"/>
        <end position="250"/>
    </location>
</feature>
<keyword evidence="1" id="KW-1133">Transmembrane helix</keyword>
<organism evidence="2 3">
    <name type="scientific">Larinioides sclopetarius</name>
    <dbReference type="NCBI Taxonomy" id="280406"/>
    <lineage>
        <taxon>Eukaryota</taxon>
        <taxon>Metazoa</taxon>
        <taxon>Ecdysozoa</taxon>
        <taxon>Arthropoda</taxon>
        <taxon>Chelicerata</taxon>
        <taxon>Arachnida</taxon>
        <taxon>Araneae</taxon>
        <taxon>Araneomorphae</taxon>
        <taxon>Entelegynae</taxon>
        <taxon>Araneoidea</taxon>
        <taxon>Araneidae</taxon>
        <taxon>Larinioides</taxon>
    </lineage>
</organism>
<reference evidence="2 3" key="1">
    <citation type="submission" date="2024-04" db="EMBL/GenBank/DDBJ databases">
        <authorList>
            <person name="Rising A."/>
            <person name="Reimegard J."/>
            <person name="Sonavane S."/>
            <person name="Akerstrom W."/>
            <person name="Nylinder S."/>
            <person name="Hedman E."/>
            <person name="Kallberg Y."/>
        </authorList>
    </citation>
    <scope>NUCLEOTIDE SEQUENCE [LARGE SCALE GENOMIC DNA]</scope>
</reference>
<accession>A0AAV1Z8W8</accession>
<keyword evidence="1" id="KW-0472">Membrane</keyword>
<dbReference type="Proteomes" id="UP001497382">
    <property type="component" value="Unassembled WGS sequence"/>
</dbReference>
<evidence type="ECO:0000313" key="2">
    <source>
        <dbReference type="EMBL" id="CAL1266751.1"/>
    </source>
</evidence>
<keyword evidence="3" id="KW-1185">Reference proteome</keyword>